<dbReference type="Pfam" id="PF03864">
    <property type="entry name" value="Phage_cap_E"/>
    <property type="match status" value="1"/>
</dbReference>
<comment type="caution">
    <text evidence="1">The sequence shown here is derived from an EMBL/GenBank/DDBJ whole genome shotgun (WGS) entry which is preliminary data.</text>
</comment>
<reference evidence="1 2" key="1">
    <citation type="submission" date="2023-09" db="EMBL/GenBank/DDBJ databases">
        <title>Xinfangfangia sedmenti sp. nov., isolated the sedment.</title>
        <authorList>
            <person name="Xu L."/>
        </authorList>
    </citation>
    <scope>NUCLEOTIDE SEQUENCE [LARGE SCALE GENOMIC DNA]</scope>
    <source>
        <strain evidence="1 2">LG-4</strain>
    </source>
</reference>
<proteinExistence type="predicted"/>
<dbReference type="RefSeq" id="WP_310459017.1">
    <property type="nucleotide sequence ID" value="NZ_JAVKPH010000037.1"/>
</dbReference>
<evidence type="ECO:0000313" key="1">
    <source>
        <dbReference type="EMBL" id="MDR5654874.1"/>
    </source>
</evidence>
<protein>
    <submittedName>
        <fullName evidence="1">Major capsid protein</fullName>
    </submittedName>
</protein>
<keyword evidence="2" id="KW-1185">Reference proteome</keyword>
<evidence type="ECO:0000313" key="2">
    <source>
        <dbReference type="Proteomes" id="UP001247754"/>
    </source>
</evidence>
<dbReference type="InterPro" id="IPR005564">
    <property type="entry name" value="Major_capsid_GpE"/>
</dbReference>
<gene>
    <name evidence="1" type="ORF">RGD00_19870</name>
</gene>
<accession>A0ABU1FDA0</accession>
<name>A0ABU1FDA0_9RHOB</name>
<organism evidence="1 2">
    <name type="scientific">Ruixingdingia sedimenti</name>
    <dbReference type="NCBI Taxonomy" id="3073604"/>
    <lineage>
        <taxon>Bacteria</taxon>
        <taxon>Pseudomonadati</taxon>
        <taxon>Pseudomonadota</taxon>
        <taxon>Alphaproteobacteria</taxon>
        <taxon>Rhodobacterales</taxon>
        <taxon>Paracoccaceae</taxon>
        <taxon>Ruixingdingia</taxon>
    </lineage>
</organism>
<dbReference type="Proteomes" id="UP001247754">
    <property type="component" value="Unassembled WGS sequence"/>
</dbReference>
<sequence>MAGIVDFLTQDTVDGTLVATMAGVIQKDPLVPSQTQEMGLYSAEPIMGTTVKTELQGSTIQLVQTSPRTTDAPTKAKSTRDIVHFEAVRVALAKTFTSDEVLNLRQIGTNGDFMTLENYVAQESRDVRASVQATLEAHRVGGLRGYVLDADGDVITDMWTKYGVTQADEVGFELDAAAGAVPDPIRRKLANITRAQRNALGARAAGGVRTVGLAGAGFFDAFVGCREVRETYLNQVGASELRSANALTGRAVQYGTATIYEYDGFIGNTPFVEDDEVRFFVAGVPGLFRQFFAPHDRDPAMYPGKTIGQPEYVLPFIDPKGRFREIEFQSNPVTICTVPATLIGGRAGAVTP</sequence>
<dbReference type="EMBL" id="JAVKPH010000037">
    <property type="protein sequence ID" value="MDR5654874.1"/>
    <property type="molecule type" value="Genomic_DNA"/>
</dbReference>